<evidence type="ECO:0000313" key="4">
    <source>
        <dbReference type="Proteomes" id="UP001314205"/>
    </source>
</evidence>
<dbReference type="InterPro" id="IPR006600">
    <property type="entry name" value="HTH_CenpB_DNA-bd_dom"/>
</dbReference>
<reference evidence="3 4" key="1">
    <citation type="submission" date="2023-11" db="EMBL/GenBank/DDBJ databases">
        <authorList>
            <person name="Hedman E."/>
            <person name="Englund M."/>
            <person name="Stromberg M."/>
            <person name="Nyberg Akerstrom W."/>
            <person name="Nylinder S."/>
            <person name="Jareborg N."/>
            <person name="Kallberg Y."/>
            <person name="Kronander E."/>
        </authorList>
    </citation>
    <scope>NUCLEOTIDE SEQUENCE [LARGE SCALE GENOMIC DNA]</scope>
</reference>
<dbReference type="PROSITE" id="PS51253">
    <property type="entry name" value="HTH_CENPB"/>
    <property type="match status" value="1"/>
</dbReference>
<gene>
    <name evidence="3" type="ORF">PARMNEM_LOCUS16532</name>
</gene>
<dbReference type="InterPro" id="IPR050863">
    <property type="entry name" value="CenT-Element_Derived"/>
</dbReference>
<comment type="caution">
    <text evidence="3">The sequence shown here is derived from an EMBL/GenBank/DDBJ whole genome shotgun (WGS) entry which is preliminary data.</text>
</comment>
<dbReference type="AlphaFoldDB" id="A0AAV1LPB9"/>
<organism evidence="3 4">
    <name type="scientific">Parnassius mnemosyne</name>
    <name type="common">clouded apollo</name>
    <dbReference type="NCBI Taxonomy" id="213953"/>
    <lineage>
        <taxon>Eukaryota</taxon>
        <taxon>Metazoa</taxon>
        <taxon>Ecdysozoa</taxon>
        <taxon>Arthropoda</taxon>
        <taxon>Hexapoda</taxon>
        <taxon>Insecta</taxon>
        <taxon>Pterygota</taxon>
        <taxon>Neoptera</taxon>
        <taxon>Endopterygota</taxon>
        <taxon>Lepidoptera</taxon>
        <taxon>Glossata</taxon>
        <taxon>Ditrysia</taxon>
        <taxon>Papilionoidea</taxon>
        <taxon>Papilionidae</taxon>
        <taxon>Parnassiinae</taxon>
        <taxon>Parnassini</taxon>
        <taxon>Parnassius</taxon>
        <taxon>Driopa</taxon>
    </lineage>
</organism>
<proteinExistence type="predicted"/>
<dbReference type="GO" id="GO:0003677">
    <property type="term" value="F:DNA binding"/>
    <property type="evidence" value="ECO:0007669"/>
    <property type="project" value="UniProtKB-KW"/>
</dbReference>
<evidence type="ECO:0000259" key="2">
    <source>
        <dbReference type="PROSITE" id="PS51253"/>
    </source>
</evidence>
<dbReference type="GO" id="GO:0005634">
    <property type="term" value="C:nucleus"/>
    <property type="evidence" value="ECO:0007669"/>
    <property type="project" value="TreeGrafter"/>
</dbReference>
<feature type="domain" description="HTH CENPB-type" evidence="2">
    <location>
        <begin position="1"/>
        <end position="26"/>
    </location>
</feature>
<evidence type="ECO:0000256" key="1">
    <source>
        <dbReference type="ARBA" id="ARBA00023125"/>
    </source>
</evidence>
<protein>
    <recommendedName>
        <fullName evidence="2">HTH CENPB-type domain-containing protein</fullName>
    </recommendedName>
</protein>
<sequence>MGKENCKCSSSWVQRFRARHNIVAGKVCGEAAGVPEGVTEEWLSHKWPTLCEGYKPEEIFNADETGLFFNLTPDKTLKFKGEQCKGGKLSKTRITVLVAANMTGSCKKKLLVIGKAKNPRCFKNIHWLNIHNMKTTLDPG</sequence>
<dbReference type="Proteomes" id="UP001314205">
    <property type="component" value="Unassembled WGS sequence"/>
</dbReference>
<dbReference type="Pfam" id="PF03184">
    <property type="entry name" value="DDE_1"/>
    <property type="match status" value="1"/>
</dbReference>
<keyword evidence="4" id="KW-1185">Reference proteome</keyword>
<dbReference type="InterPro" id="IPR004875">
    <property type="entry name" value="DDE_SF_endonuclease_dom"/>
</dbReference>
<name>A0AAV1LPB9_9NEOP</name>
<evidence type="ECO:0000313" key="3">
    <source>
        <dbReference type="EMBL" id="CAK1597281.1"/>
    </source>
</evidence>
<dbReference type="PANTHER" id="PTHR19303">
    <property type="entry name" value="TRANSPOSON"/>
    <property type="match status" value="1"/>
</dbReference>
<dbReference type="PANTHER" id="PTHR19303:SF73">
    <property type="entry name" value="PROTEIN PDC2"/>
    <property type="match status" value="1"/>
</dbReference>
<keyword evidence="1" id="KW-0238">DNA-binding</keyword>
<accession>A0AAV1LPB9</accession>
<dbReference type="EMBL" id="CAVLGL010000094">
    <property type="protein sequence ID" value="CAK1597281.1"/>
    <property type="molecule type" value="Genomic_DNA"/>
</dbReference>